<comment type="caution">
    <text evidence="1">The sequence shown here is derived from an EMBL/GenBank/DDBJ whole genome shotgun (WGS) entry which is preliminary data.</text>
</comment>
<dbReference type="RefSeq" id="WP_320312856.1">
    <property type="nucleotide sequence ID" value="NZ_JAVIKH010000002.1"/>
</dbReference>
<dbReference type="PIRSF" id="PIRSF026426">
    <property type="entry name" value="DUF1499"/>
    <property type="match status" value="1"/>
</dbReference>
<evidence type="ECO:0000313" key="2">
    <source>
        <dbReference type="Proteomes" id="UP001279681"/>
    </source>
</evidence>
<dbReference type="PANTHER" id="PTHR34801:SF6">
    <property type="entry name" value="SLL1620 PROTEIN"/>
    <property type="match status" value="1"/>
</dbReference>
<dbReference type="InterPro" id="IPR010865">
    <property type="entry name" value="DUF1499"/>
</dbReference>
<dbReference type="EMBL" id="JAVIKH010000002">
    <property type="protein sequence ID" value="MDX8335455.1"/>
    <property type="molecule type" value="Genomic_DNA"/>
</dbReference>
<proteinExistence type="predicted"/>
<sequence length="112" mass="13099">MLEECPKSPNCVSSFSQNKSHYIKPIEIVGNVSETREKLIQILKNLHGEILQENKGYIKVAFYSKFFKFEDIAEFQIDSNKKIINVRSAAQTGWYDFGVNRKRIEKIRQELN</sequence>
<accession>A0ABU4WAM5</accession>
<dbReference type="PANTHER" id="PTHR34801">
    <property type="entry name" value="EXPRESSED PROTEIN"/>
    <property type="match status" value="1"/>
</dbReference>
<reference evidence="2" key="1">
    <citation type="submission" date="2023-07" db="EMBL/GenBank/DDBJ databases">
        <authorList>
            <person name="Colorado M.A."/>
            <person name="Villamil L.M."/>
            <person name="Melo J.F."/>
            <person name="Rodriguez J.A."/>
            <person name="Ruiz R.Y."/>
        </authorList>
    </citation>
    <scope>NUCLEOTIDE SEQUENCE [LARGE SCALE GENOMIC DNA]</scope>
    <source>
        <strain evidence="2">C33</strain>
    </source>
</reference>
<name>A0ABU4WAM5_9FUSO</name>
<dbReference type="Pfam" id="PF07386">
    <property type="entry name" value="DUF1499"/>
    <property type="match status" value="1"/>
</dbReference>
<protein>
    <submittedName>
        <fullName evidence="1">DUF1499 domain-containing protein</fullName>
    </submittedName>
</protein>
<organism evidence="1 2">
    <name type="scientific">Candidatus Cetobacterium colombiensis</name>
    <dbReference type="NCBI Taxonomy" id="3073100"/>
    <lineage>
        <taxon>Bacteria</taxon>
        <taxon>Fusobacteriati</taxon>
        <taxon>Fusobacteriota</taxon>
        <taxon>Fusobacteriia</taxon>
        <taxon>Fusobacteriales</taxon>
        <taxon>Fusobacteriaceae</taxon>
        <taxon>Cetobacterium</taxon>
    </lineage>
</organism>
<gene>
    <name evidence="1" type="ORF">RFV38_02905</name>
</gene>
<dbReference type="Proteomes" id="UP001279681">
    <property type="component" value="Unassembled WGS sequence"/>
</dbReference>
<evidence type="ECO:0000313" key="1">
    <source>
        <dbReference type="EMBL" id="MDX8335455.1"/>
    </source>
</evidence>
<keyword evidence="2" id="KW-1185">Reference proteome</keyword>